<reference evidence="1" key="1">
    <citation type="submission" date="2020-05" db="UniProtKB">
        <authorList>
            <consortium name="EnsemblMetazoa"/>
        </authorList>
    </citation>
    <scope>IDENTIFICATION</scope>
    <source>
        <strain evidence="1">SANGQUA</strain>
    </source>
</reference>
<sequence length="196" mass="22498">MEVSVWSKEGWVTAAVLLVPHEVPLQDRPFGEASFEDGLRLWALQTGQTHRALALLLAHIRQHQPHCKLPRDPRTLMHTPVSKSTEAAVTSIGGGSLWYRGVATCLQQYYRNVKPPVKGFEIDFFVDGMPLYKSSRSQFWPILMKVFNVPDSPVMVVAIFFGESKLHFLEEYLWQFVEEMNDLQTNHLAIGQQLYW</sequence>
<proteinExistence type="predicted"/>
<evidence type="ECO:0000313" key="2">
    <source>
        <dbReference type="Proteomes" id="UP000076407"/>
    </source>
</evidence>
<dbReference type="VEuPathDB" id="VectorBase:AQUA012004"/>
<dbReference type="EnsemblMetazoa" id="AQUA012004-RA">
    <property type="protein sequence ID" value="AQUA012004-PA"/>
    <property type="gene ID" value="AQUA012004"/>
</dbReference>
<organism evidence="1 2">
    <name type="scientific">Anopheles quadriannulatus</name>
    <name type="common">Mosquito</name>
    <dbReference type="NCBI Taxonomy" id="34691"/>
    <lineage>
        <taxon>Eukaryota</taxon>
        <taxon>Metazoa</taxon>
        <taxon>Ecdysozoa</taxon>
        <taxon>Arthropoda</taxon>
        <taxon>Hexapoda</taxon>
        <taxon>Insecta</taxon>
        <taxon>Pterygota</taxon>
        <taxon>Neoptera</taxon>
        <taxon>Endopterygota</taxon>
        <taxon>Diptera</taxon>
        <taxon>Nematocera</taxon>
        <taxon>Culicoidea</taxon>
        <taxon>Culicidae</taxon>
        <taxon>Anophelinae</taxon>
        <taxon>Anopheles</taxon>
    </lineage>
</organism>
<dbReference type="AlphaFoldDB" id="A0A182XQ52"/>
<dbReference type="STRING" id="34691.A0A182XQ52"/>
<dbReference type="Proteomes" id="UP000076407">
    <property type="component" value="Unassembled WGS sequence"/>
</dbReference>
<accession>A0A182XQ52</accession>
<name>A0A182XQ52_ANOQN</name>
<protein>
    <submittedName>
        <fullName evidence="1">Uncharacterized protein</fullName>
    </submittedName>
</protein>
<evidence type="ECO:0000313" key="1">
    <source>
        <dbReference type="EnsemblMetazoa" id="AQUA012004-PA"/>
    </source>
</evidence>
<keyword evidence="2" id="KW-1185">Reference proteome</keyword>
<dbReference type="PANTHER" id="PTHR33053:SF9">
    <property type="entry name" value="AGAP000105-PA"/>
    <property type="match status" value="1"/>
</dbReference>
<dbReference type="PANTHER" id="PTHR33053">
    <property type="entry name" value="PROTEIN, PUTATIVE-RELATED"/>
    <property type="match status" value="1"/>
</dbReference>